<name>A0ABS8T194_DATST</name>
<accession>A0ABS8T194</accession>
<reference evidence="1 2" key="1">
    <citation type="journal article" date="2021" name="BMC Genomics">
        <title>Datura genome reveals duplications of psychoactive alkaloid biosynthetic genes and high mutation rate following tissue culture.</title>
        <authorList>
            <person name="Rajewski A."/>
            <person name="Carter-House D."/>
            <person name="Stajich J."/>
            <person name="Litt A."/>
        </authorList>
    </citation>
    <scope>NUCLEOTIDE SEQUENCE [LARGE SCALE GENOMIC DNA]</scope>
    <source>
        <strain evidence="1">AR-01</strain>
    </source>
</reference>
<gene>
    <name evidence="1" type="ORF">HAX54_000571</name>
</gene>
<comment type="caution">
    <text evidence="1">The sequence shown here is derived from an EMBL/GenBank/DDBJ whole genome shotgun (WGS) entry which is preliminary data.</text>
</comment>
<evidence type="ECO:0000313" key="1">
    <source>
        <dbReference type="EMBL" id="MCD7465110.1"/>
    </source>
</evidence>
<keyword evidence="2" id="KW-1185">Reference proteome</keyword>
<protein>
    <submittedName>
        <fullName evidence="1">Uncharacterized protein</fullName>
    </submittedName>
</protein>
<dbReference type="Proteomes" id="UP000823775">
    <property type="component" value="Unassembled WGS sequence"/>
</dbReference>
<organism evidence="1 2">
    <name type="scientific">Datura stramonium</name>
    <name type="common">Jimsonweed</name>
    <name type="synonym">Common thornapple</name>
    <dbReference type="NCBI Taxonomy" id="4076"/>
    <lineage>
        <taxon>Eukaryota</taxon>
        <taxon>Viridiplantae</taxon>
        <taxon>Streptophyta</taxon>
        <taxon>Embryophyta</taxon>
        <taxon>Tracheophyta</taxon>
        <taxon>Spermatophyta</taxon>
        <taxon>Magnoliopsida</taxon>
        <taxon>eudicotyledons</taxon>
        <taxon>Gunneridae</taxon>
        <taxon>Pentapetalae</taxon>
        <taxon>asterids</taxon>
        <taxon>lamiids</taxon>
        <taxon>Solanales</taxon>
        <taxon>Solanaceae</taxon>
        <taxon>Solanoideae</taxon>
        <taxon>Datureae</taxon>
        <taxon>Datura</taxon>
    </lineage>
</organism>
<sequence length="103" mass="12045">MDKVSSAYIMDEVSQDFAKGNVLISEAFLWVLQEEKKLIADYNELRGHQGYCLKGVYAREELRVKEKSLATQDARMRRIEGQIEFHFERVLQEQDINLTSTNM</sequence>
<dbReference type="EMBL" id="JACEIK010001017">
    <property type="protein sequence ID" value="MCD7465110.1"/>
    <property type="molecule type" value="Genomic_DNA"/>
</dbReference>
<proteinExistence type="predicted"/>
<evidence type="ECO:0000313" key="2">
    <source>
        <dbReference type="Proteomes" id="UP000823775"/>
    </source>
</evidence>